<name>A0A1P8N232_9RHOB</name>
<keyword evidence="14" id="KW-1185">Reference proteome</keyword>
<dbReference type="InterPro" id="IPR047817">
    <property type="entry name" value="ABC2_TM_bact-type"/>
</dbReference>
<dbReference type="GO" id="GO:0015920">
    <property type="term" value="P:lipopolysaccharide transport"/>
    <property type="evidence" value="ECO:0007669"/>
    <property type="project" value="TreeGrafter"/>
</dbReference>
<dbReference type="PANTHER" id="PTHR30413">
    <property type="entry name" value="INNER MEMBRANE TRANSPORT PERMEASE"/>
    <property type="match status" value="1"/>
</dbReference>
<feature type="transmembrane region" description="Helical" evidence="11">
    <location>
        <begin position="241"/>
        <end position="258"/>
    </location>
</feature>
<evidence type="ECO:0000313" key="13">
    <source>
        <dbReference type="EMBL" id="APX14361.1"/>
    </source>
</evidence>
<evidence type="ECO:0000259" key="12">
    <source>
        <dbReference type="PROSITE" id="PS51012"/>
    </source>
</evidence>
<geneLocation type="plasmid" evidence="13 14">
    <name>pDOK1-4-7</name>
</geneLocation>
<sequence length="269" mass="30359">MTDFPAPQKPVRAVRRFASLRTILALILREMSTTYGRSPGGYIWAVLEPALGIALLSALFSLGFRSPSIGINFAIFYATGMVPFLMYTDLSGKVATSLLFSKRLLEYPTVTYVDAMVARFIVNLLTQLMVGYVIFVGILVIFETRTAPDLPVIFSAFAMAAVLAIGVGTINCFLFTMFPIWQRAWSVLTRPLFIISCIFFLFESIPQPYRDILWYNPLVHVVGMMRRGFYPSYDATYVEPLYVYGLGLGLWLIGLVFLSRYHRFLLNDG</sequence>
<reference evidence="13 14" key="1">
    <citation type="submission" date="2017-01" db="EMBL/GenBank/DDBJ databases">
        <title>Complete genome of Tateyamaria omphalii DOK1-4 isolated from seawater in Dokdo.</title>
        <authorList>
            <person name="Kim J.H."/>
            <person name="Chi W.-J."/>
        </authorList>
    </citation>
    <scope>NUCLEOTIDE SEQUENCE [LARGE SCALE GENOMIC DNA]</scope>
    <source>
        <strain evidence="13 14">DOK1-4</strain>
        <plasmid evidence="13 14">pDOK1-4-7</plasmid>
    </source>
</reference>
<feature type="domain" description="ABC transmembrane type-2" evidence="12">
    <location>
        <begin position="40"/>
        <end position="261"/>
    </location>
</feature>
<feature type="transmembrane region" description="Helical" evidence="11">
    <location>
        <begin position="120"/>
        <end position="142"/>
    </location>
</feature>
<dbReference type="PANTHER" id="PTHR30413:SF10">
    <property type="entry name" value="CAPSULE POLYSACCHARIDE EXPORT INNER-MEMBRANE PROTEIN CTRC"/>
    <property type="match status" value="1"/>
</dbReference>
<dbReference type="Pfam" id="PF01061">
    <property type="entry name" value="ABC2_membrane"/>
    <property type="match status" value="1"/>
</dbReference>
<proteinExistence type="inferred from homology"/>
<keyword evidence="8 11" id="KW-1133">Transmembrane helix</keyword>
<dbReference type="RefSeq" id="WP_076630978.1">
    <property type="nucleotide sequence ID" value="NZ_CP019319.1"/>
</dbReference>
<keyword evidence="13" id="KW-0614">Plasmid</keyword>
<dbReference type="GO" id="GO:0043190">
    <property type="term" value="C:ATP-binding cassette (ABC) transporter complex"/>
    <property type="evidence" value="ECO:0007669"/>
    <property type="project" value="InterPro"/>
</dbReference>
<keyword evidence="9" id="KW-0625">Polysaccharide transport</keyword>
<dbReference type="AlphaFoldDB" id="A0A1P8N232"/>
<evidence type="ECO:0000256" key="2">
    <source>
        <dbReference type="ARBA" id="ARBA00007783"/>
    </source>
</evidence>
<keyword evidence="5" id="KW-0762">Sugar transport</keyword>
<dbReference type="GO" id="GO:0015774">
    <property type="term" value="P:polysaccharide transport"/>
    <property type="evidence" value="ECO:0007669"/>
    <property type="project" value="UniProtKB-KW"/>
</dbReference>
<keyword evidence="6 11" id="KW-0812">Transmembrane</keyword>
<keyword evidence="3 11" id="KW-0813">Transport</keyword>
<dbReference type="EMBL" id="CP019319">
    <property type="protein sequence ID" value="APX14361.1"/>
    <property type="molecule type" value="Genomic_DNA"/>
</dbReference>
<evidence type="ECO:0000256" key="1">
    <source>
        <dbReference type="ARBA" id="ARBA00004651"/>
    </source>
</evidence>
<evidence type="ECO:0000256" key="5">
    <source>
        <dbReference type="ARBA" id="ARBA00022597"/>
    </source>
</evidence>
<evidence type="ECO:0000256" key="11">
    <source>
        <dbReference type="RuleBase" id="RU361157"/>
    </source>
</evidence>
<evidence type="ECO:0000256" key="9">
    <source>
        <dbReference type="ARBA" id="ARBA00023047"/>
    </source>
</evidence>
<feature type="transmembrane region" description="Helical" evidence="11">
    <location>
        <begin position="41"/>
        <end position="62"/>
    </location>
</feature>
<keyword evidence="4 11" id="KW-1003">Cell membrane</keyword>
<dbReference type="GO" id="GO:0140359">
    <property type="term" value="F:ABC-type transporter activity"/>
    <property type="evidence" value="ECO:0007669"/>
    <property type="project" value="InterPro"/>
</dbReference>
<protein>
    <recommendedName>
        <fullName evidence="11">Transport permease protein</fullName>
    </recommendedName>
</protein>
<dbReference type="Proteomes" id="UP000186336">
    <property type="component" value="Plasmid pDOK1-4-7"/>
</dbReference>
<evidence type="ECO:0000256" key="3">
    <source>
        <dbReference type="ARBA" id="ARBA00022448"/>
    </source>
</evidence>
<evidence type="ECO:0000256" key="7">
    <source>
        <dbReference type="ARBA" id="ARBA00022903"/>
    </source>
</evidence>
<gene>
    <name evidence="13" type="ORF">BWR18_21220</name>
</gene>
<dbReference type="KEGG" id="tom:BWR18_21220"/>
<evidence type="ECO:0000256" key="6">
    <source>
        <dbReference type="ARBA" id="ARBA00022692"/>
    </source>
</evidence>
<feature type="transmembrane region" description="Helical" evidence="11">
    <location>
        <begin position="69"/>
        <end position="87"/>
    </location>
</feature>
<comment type="subcellular location">
    <subcellularLocation>
        <location evidence="11">Cell inner membrane</location>
        <topology evidence="11">Multi-pass membrane protein</topology>
    </subcellularLocation>
    <subcellularLocation>
        <location evidence="1">Cell membrane</location>
        <topology evidence="1">Multi-pass membrane protein</topology>
    </subcellularLocation>
</comment>
<dbReference type="PRINTS" id="PR00164">
    <property type="entry name" value="ABC2TRNSPORT"/>
</dbReference>
<evidence type="ECO:0000313" key="14">
    <source>
        <dbReference type="Proteomes" id="UP000186336"/>
    </source>
</evidence>
<keyword evidence="7" id="KW-0972">Capsule biogenesis/degradation</keyword>
<feature type="transmembrane region" description="Helical" evidence="11">
    <location>
        <begin position="187"/>
        <end position="205"/>
    </location>
</feature>
<keyword evidence="10 11" id="KW-0472">Membrane</keyword>
<dbReference type="InterPro" id="IPR013525">
    <property type="entry name" value="ABC2_TM"/>
</dbReference>
<evidence type="ECO:0000256" key="8">
    <source>
        <dbReference type="ARBA" id="ARBA00022989"/>
    </source>
</evidence>
<dbReference type="OrthoDB" id="8479094at2"/>
<accession>A0A1P8N232</accession>
<evidence type="ECO:0000256" key="10">
    <source>
        <dbReference type="ARBA" id="ARBA00023136"/>
    </source>
</evidence>
<organism evidence="13 14">
    <name type="scientific">Tateyamaria omphalii</name>
    <dbReference type="NCBI Taxonomy" id="299262"/>
    <lineage>
        <taxon>Bacteria</taxon>
        <taxon>Pseudomonadati</taxon>
        <taxon>Pseudomonadota</taxon>
        <taxon>Alphaproteobacteria</taxon>
        <taxon>Rhodobacterales</taxon>
        <taxon>Roseobacteraceae</taxon>
        <taxon>Tateyamaria</taxon>
    </lineage>
</organism>
<dbReference type="PROSITE" id="PS51012">
    <property type="entry name" value="ABC_TM2"/>
    <property type="match status" value="1"/>
</dbReference>
<feature type="transmembrane region" description="Helical" evidence="11">
    <location>
        <begin position="154"/>
        <end position="181"/>
    </location>
</feature>
<evidence type="ECO:0000256" key="4">
    <source>
        <dbReference type="ARBA" id="ARBA00022475"/>
    </source>
</evidence>
<comment type="similarity">
    <text evidence="2 11">Belongs to the ABC-2 integral membrane protein family.</text>
</comment>
<dbReference type="InterPro" id="IPR000412">
    <property type="entry name" value="ABC_2_transport"/>
</dbReference>